<sequence length="281" mass="30800">MQDYSEIIGEVGDLPPMPIVAVKVLELLQDPDTSVKKLAETISLDSAVSARMLKIANSAMYGLSRQVTTLQNALVILGERTVRSLVLASSMSSVNKSFGLLEKMLWEESIGCALAARYFSSKLDHVNGEEAFMAGLFSNLGKIVRNNNDSERYQELVEAVYNGAGDYLTLEQEVFSNPYSLVGAAVLDSWKIAPLLVEVVHHQMDFDQVDIDNDIAGLSAVVNLSSAACQRLGIGQRQEDDEIDVATCPGATYFDLSDARVGELLEEFNEVFEQNRESFMG</sequence>
<feature type="domain" description="HDOD" evidence="1">
    <location>
        <begin position="14"/>
        <end position="206"/>
    </location>
</feature>
<dbReference type="Gene3D" id="1.10.3210.10">
    <property type="entry name" value="Hypothetical protein af1432"/>
    <property type="match status" value="1"/>
</dbReference>
<dbReference type="SUPFAM" id="SSF109604">
    <property type="entry name" value="HD-domain/PDEase-like"/>
    <property type="match status" value="1"/>
</dbReference>
<reference evidence="2" key="1">
    <citation type="submission" date="2006-05" db="EMBL/GenBank/DDBJ databases">
        <title>Annotation of the draft genome assembly of Desulfuromonas acetoxidans DSM 684.</title>
        <authorList>
            <consortium name="US DOE Joint Genome Institute (JGI-ORNL)"/>
            <person name="Larimer F."/>
            <person name="Land M."/>
            <person name="Hauser L."/>
        </authorList>
    </citation>
    <scope>NUCLEOTIDE SEQUENCE [LARGE SCALE GENOMIC DNA]</scope>
    <source>
        <strain evidence="2">DSM 684</strain>
    </source>
</reference>
<dbReference type="AlphaFoldDB" id="Q1JVC1"/>
<proteinExistence type="predicted"/>
<comment type="caution">
    <text evidence="2">The sequence shown here is derived from an EMBL/GenBank/DDBJ whole genome shotgun (WGS) entry which is preliminary data.</text>
</comment>
<name>Q1JVC1_DESA6</name>
<dbReference type="RefSeq" id="WP_006003324.1">
    <property type="nucleotide sequence ID" value="NZ_AAEW02000044.1"/>
</dbReference>
<organism evidence="2 3">
    <name type="scientific">Desulfuromonas acetoxidans (strain DSM 684 / 11070)</name>
    <dbReference type="NCBI Taxonomy" id="281689"/>
    <lineage>
        <taxon>Bacteria</taxon>
        <taxon>Pseudomonadati</taxon>
        <taxon>Thermodesulfobacteriota</taxon>
        <taxon>Desulfuromonadia</taxon>
        <taxon>Desulfuromonadales</taxon>
        <taxon>Desulfuromonadaceae</taxon>
        <taxon>Desulfuromonas</taxon>
    </lineage>
</organism>
<dbReference type="Proteomes" id="UP000005695">
    <property type="component" value="Unassembled WGS sequence"/>
</dbReference>
<evidence type="ECO:0000313" key="2">
    <source>
        <dbReference type="EMBL" id="EAT14193.1"/>
    </source>
</evidence>
<dbReference type="InterPro" id="IPR052340">
    <property type="entry name" value="RNase_Y/CdgJ"/>
</dbReference>
<dbReference type="InterPro" id="IPR013976">
    <property type="entry name" value="HDOD"/>
</dbReference>
<evidence type="ECO:0000313" key="3">
    <source>
        <dbReference type="Proteomes" id="UP000005695"/>
    </source>
</evidence>
<dbReference type="EMBL" id="AAEW02000044">
    <property type="protein sequence ID" value="EAT14193.1"/>
    <property type="molecule type" value="Genomic_DNA"/>
</dbReference>
<keyword evidence="3" id="KW-1185">Reference proteome</keyword>
<dbReference type="PROSITE" id="PS51833">
    <property type="entry name" value="HDOD"/>
    <property type="match status" value="1"/>
</dbReference>
<gene>
    <name evidence="2" type="ORF">Dace_0052</name>
</gene>
<dbReference type="PANTHER" id="PTHR33525:SF3">
    <property type="entry name" value="RIBONUCLEASE Y"/>
    <property type="match status" value="1"/>
</dbReference>
<evidence type="ECO:0000259" key="1">
    <source>
        <dbReference type="PROSITE" id="PS51833"/>
    </source>
</evidence>
<dbReference type="Pfam" id="PF08668">
    <property type="entry name" value="HDOD"/>
    <property type="match status" value="1"/>
</dbReference>
<reference evidence="2" key="2">
    <citation type="submission" date="2006-05" db="EMBL/GenBank/DDBJ databases">
        <title>Sequencing of the draft genome and assembly of Desulfuromonas acetoxidans DSM 684.</title>
        <authorList>
            <consortium name="US DOE Joint Genome Institute (JGI-PGF)"/>
            <person name="Copeland A."/>
            <person name="Lucas S."/>
            <person name="Lapidus A."/>
            <person name="Barry K."/>
            <person name="Detter J.C."/>
            <person name="Glavina del Rio T."/>
            <person name="Hammon N."/>
            <person name="Israni S."/>
            <person name="Dalin E."/>
            <person name="Tice H."/>
            <person name="Bruce D."/>
            <person name="Pitluck S."/>
            <person name="Richardson P."/>
        </authorList>
    </citation>
    <scope>NUCLEOTIDE SEQUENCE [LARGE SCALE GENOMIC DNA]</scope>
    <source>
        <strain evidence="2">DSM 684</strain>
    </source>
</reference>
<dbReference type="OrthoDB" id="9773799at2"/>
<dbReference type="PANTHER" id="PTHR33525">
    <property type="match status" value="1"/>
</dbReference>
<protein>
    <submittedName>
        <fullName evidence="2">Signal transduction protein</fullName>
    </submittedName>
</protein>
<accession>Q1JVC1</accession>